<accession>A0A2I9D0J0</accession>
<dbReference type="Proteomes" id="UP000236569">
    <property type="component" value="Unassembled WGS sequence"/>
</dbReference>
<protein>
    <recommendedName>
        <fullName evidence="3">Spheroidene monooxygenase</fullName>
    </recommendedName>
</protein>
<dbReference type="CDD" id="cd21650">
    <property type="entry name" value="CrtA-like"/>
    <property type="match status" value="1"/>
</dbReference>
<evidence type="ECO:0008006" key="3">
    <source>
        <dbReference type="Google" id="ProtNLM"/>
    </source>
</evidence>
<keyword evidence="2" id="KW-1185">Reference proteome</keyword>
<proteinExistence type="predicted"/>
<dbReference type="InterPro" id="IPR049574">
    <property type="entry name" value="CrtA-like"/>
</dbReference>
<name>A0A2I9D0J0_9DEIO</name>
<dbReference type="EMBL" id="BFAG01000021">
    <property type="protein sequence ID" value="GBF08054.1"/>
    <property type="molecule type" value="Genomic_DNA"/>
</dbReference>
<gene>
    <name evidence="1" type="ORF">DAERI_210050</name>
</gene>
<comment type="caution">
    <text evidence="1">The sequence shown here is derived from an EMBL/GenBank/DDBJ whole genome shotgun (WGS) entry which is preliminary data.</text>
</comment>
<sequence>MLLPPGSRAPTYTGRVRPAPPDPVVSLTLHRYGGRSVWRGFGKMGTDHLHLRGVPGLTFYRLLGTGRGADLTLGADLRRWARLAVWSSRAALERFEASPWRRWEARLVDESYTLVLRPVRWHGRWGGVEPFGPAPAGGEDTGGPLAVLTRATLRPARLTAFWGAVPTSQQGLHGQPGLLASLGLGEFPLLHQATFSLWRDTASMRAYAYGQAGHREVIARTRREGWYREELFARFAILAAGGSWDGRDPLAGLLPG</sequence>
<reference evidence="2" key="1">
    <citation type="submission" date="2018-01" db="EMBL/GenBank/DDBJ databases">
        <title>Draft Genome Sequence of the Radioresistant Bacterium Deinococcus aerius TR0125, Isolated from the Higher Atmosphere above Japan.</title>
        <authorList>
            <person name="Satoh K."/>
            <person name="Arai H."/>
            <person name="Sanzen T."/>
            <person name="Kawaguchi Y."/>
            <person name="Hayashi H."/>
            <person name="Yokobori S."/>
            <person name="Yamagishi A."/>
            <person name="Oono Y."/>
            <person name="Narumi I."/>
        </authorList>
    </citation>
    <scope>NUCLEOTIDE SEQUENCE [LARGE SCALE GENOMIC DNA]</scope>
    <source>
        <strain evidence="2">TR0125</strain>
    </source>
</reference>
<organism evidence="1 2">
    <name type="scientific">Deinococcus aerius</name>
    <dbReference type="NCBI Taxonomy" id="200253"/>
    <lineage>
        <taxon>Bacteria</taxon>
        <taxon>Thermotogati</taxon>
        <taxon>Deinococcota</taxon>
        <taxon>Deinococci</taxon>
        <taxon>Deinococcales</taxon>
        <taxon>Deinococcaceae</taxon>
        <taxon>Deinococcus</taxon>
    </lineage>
</organism>
<dbReference type="AlphaFoldDB" id="A0A2I9D0J0"/>
<evidence type="ECO:0000313" key="2">
    <source>
        <dbReference type="Proteomes" id="UP000236569"/>
    </source>
</evidence>
<evidence type="ECO:0000313" key="1">
    <source>
        <dbReference type="EMBL" id="GBF08054.1"/>
    </source>
</evidence>